<evidence type="ECO:0000256" key="1">
    <source>
        <dbReference type="ARBA" id="ARBA00004117"/>
    </source>
</evidence>
<dbReference type="PANTHER" id="PTHR34653">
    <property type="match status" value="1"/>
</dbReference>
<evidence type="ECO:0000256" key="5">
    <source>
        <dbReference type="NCBIfam" id="TIGR00205"/>
    </source>
</evidence>
<dbReference type="Pfam" id="PF02049">
    <property type="entry name" value="FliE"/>
    <property type="match status" value="1"/>
</dbReference>
<evidence type="ECO:0000256" key="3">
    <source>
        <dbReference type="ARBA" id="ARBA00023143"/>
    </source>
</evidence>
<reference evidence="6 7" key="1">
    <citation type="journal article" date="2019" name="Indoor Air">
        <title>Impacts of indoor surface finishes on bacterial viability.</title>
        <authorList>
            <person name="Hu J."/>
            <person name="Maamar S.B."/>
            <person name="Glawe A.J."/>
            <person name="Gottel N."/>
            <person name="Gilbert J.A."/>
            <person name="Hartmann E.M."/>
        </authorList>
    </citation>
    <scope>NUCLEOTIDE SEQUENCE [LARGE SCALE GENOMIC DNA]</scope>
    <source>
        <strain evidence="6 7">AF060A6</strain>
    </source>
</reference>
<keyword evidence="6" id="KW-0282">Flagellum</keyword>
<protein>
    <recommendedName>
        <fullName evidence="4 5">Flagellar hook-basal body complex protein FliE</fullName>
    </recommendedName>
</protein>
<evidence type="ECO:0000313" key="7">
    <source>
        <dbReference type="Proteomes" id="UP000306477"/>
    </source>
</evidence>
<organism evidence="6 7">
    <name type="scientific">Bacillus timonensis</name>
    <dbReference type="NCBI Taxonomy" id="1033734"/>
    <lineage>
        <taxon>Bacteria</taxon>
        <taxon>Bacillati</taxon>
        <taxon>Bacillota</taxon>
        <taxon>Bacilli</taxon>
        <taxon>Bacillales</taxon>
        <taxon>Bacillaceae</taxon>
        <taxon>Bacillus</taxon>
    </lineage>
</organism>
<dbReference type="OrthoDB" id="9812413at2"/>
<dbReference type="GO" id="GO:0003774">
    <property type="term" value="F:cytoskeletal motor activity"/>
    <property type="evidence" value="ECO:0007669"/>
    <property type="project" value="InterPro"/>
</dbReference>
<evidence type="ECO:0000313" key="6">
    <source>
        <dbReference type="EMBL" id="THE14464.1"/>
    </source>
</evidence>
<sequence>MIEKINIATPQVFTKPGIQPKTASTVQKEFSHFLKDAINNVNDSQKTSDIMTEKLIKGENVDLHQVMIASQKASVSLQATLQIRNKVVEAYQEIMRMQV</sequence>
<proteinExistence type="inferred from homology"/>
<dbReference type="AlphaFoldDB" id="A0A4S3PXW3"/>
<keyword evidence="6" id="KW-0966">Cell projection</keyword>
<dbReference type="NCBIfam" id="TIGR00205">
    <property type="entry name" value="fliE"/>
    <property type="match status" value="1"/>
</dbReference>
<evidence type="ECO:0000256" key="4">
    <source>
        <dbReference type="HAMAP-Rule" id="MF_00724"/>
    </source>
</evidence>
<dbReference type="PRINTS" id="PR01006">
    <property type="entry name" value="FLGHOOKFLIE"/>
</dbReference>
<dbReference type="EMBL" id="SLUB01000004">
    <property type="protein sequence ID" value="THE14464.1"/>
    <property type="molecule type" value="Genomic_DNA"/>
</dbReference>
<keyword evidence="3 4" id="KW-0975">Bacterial flagellum</keyword>
<dbReference type="STRING" id="1033734.GCA_000285535_00695"/>
<dbReference type="HAMAP" id="MF_00724">
    <property type="entry name" value="FliE"/>
    <property type="match status" value="1"/>
</dbReference>
<dbReference type="PANTHER" id="PTHR34653:SF1">
    <property type="entry name" value="FLAGELLAR HOOK-BASAL BODY COMPLEX PROTEIN FLIE"/>
    <property type="match status" value="1"/>
</dbReference>
<evidence type="ECO:0000256" key="2">
    <source>
        <dbReference type="ARBA" id="ARBA00009272"/>
    </source>
</evidence>
<dbReference type="RefSeq" id="WP_136378335.1">
    <property type="nucleotide sequence ID" value="NZ_SLUB01000004.1"/>
</dbReference>
<gene>
    <name evidence="4 6" type="primary">fliE</name>
    <name evidence="6" type="ORF">E1I69_04120</name>
</gene>
<comment type="subcellular location">
    <subcellularLocation>
        <location evidence="1 4">Bacterial flagellum basal body</location>
    </subcellularLocation>
</comment>
<keyword evidence="7" id="KW-1185">Reference proteome</keyword>
<accession>A0A4S3PXW3</accession>
<dbReference type="InterPro" id="IPR001624">
    <property type="entry name" value="FliE"/>
</dbReference>
<dbReference type="GO" id="GO:0009425">
    <property type="term" value="C:bacterial-type flagellum basal body"/>
    <property type="evidence" value="ECO:0007669"/>
    <property type="project" value="UniProtKB-SubCell"/>
</dbReference>
<dbReference type="GO" id="GO:0071973">
    <property type="term" value="P:bacterial-type flagellum-dependent cell motility"/>
    <property type="evidence" value="ECO:0007669"/>
    <property type="project" value="InterPro"/>
</dbReference>
<name>A0A4S3PXW3_9BACI</name>
<dbReference type="GO" id="GO:0005198">
    <property type="term" value="F:structural molecule activity"/>
    <property type="evidence" value="ECO:0007669"/>
    <property type="project" value="UniProtKB-UniRule"/>
</dbReference>
<comment type="caution">
    <text evidence="6">The sequence shown here is derived from an EMBL/GenBank/DDBJ whole genome shotgun (WGS) entry which is preliminary data.</text>
</comment>
<keyword evidence="6" id="KW-0969">Cilium</keyword>
<dbReference type="Proteomes" id="UP000306477">
    <property type="component" value="Unassembled WGS sequence"/>
</dbReference>
<comment type="similarity">
    <text evidence="2 4">Belongs to the FliE family.</text>
</comment>